<feature type="domain" description="HMA" evidence="11">
    <location>
        <begin position="102"/>
        <end position="168"/>
    </location>
</feature>
<evidence type="ECO:0000256" key="5">
    <source>
        <dbReference type="ARBA" id="ARBA00022741"/>
    </source>
</evidence>
<comment type="caution">
    <text evidence="12">The sequence shown here is derived from an EMBL/GenBank/DDBJ whole genome shotgun (WGS) entry which is preliminary data.</text>
</comment>
<comment type="similarity">
    <text evidence="2 10">Belongs to the cation transport ATPase (P-type) (TC 3.A.3) family. Type IB subfamily.</text>
</comment>
<keyword evidence="6 10" id="KW-0067">ATP-binding</keyword>
<dbReference type="InterPro" id="IPR001757">
    <property type="entry name" value="P_typ_ATPase"/>
</dbReference>
<dbReference type="InterPro" id="IPR036412">
    <property type="entry name" value="HAD-like_sf"/>
</dbReference>
<dbReference type="NCBIfam" id="TIGR01512">
    <property type="entry name" value="ATPase-IB2_Cd"/>
    <property type="match status" value="1"/>
</dbReference>
<accession>A0A498KSC6</accession>
<dbReference type="FunFam" id="2.70.150.10:FF:000002">
    <property type="entry name" value="Copper-transporting ATPase 1, putative"/>
    <property type="match status" value="1"/>
</dbReference>
<dbReference type="SFLD" id="SFLDG00002">
    <property type="entry name" value="C1.7:_P-type_atpase_like"/>
    <property type="match status" value="1"/>
</dbReference>
<feature type="non-terminal residue" evidence="12">
    <location>
        <position position="1"/>
    </location>
</feature>
<reference evidence="12 13" key="1">
    <citation type="submission" date="2018-10" db="EMBL/GenBank/DDBJ databases">
        <title>A high-quality apple genome assembly.</title>
        <authorList>
            <person name="Hu J."/>
        </authorList>
    </citation>
    <scope>NUCLEOTIDE SEQUENCE [LARGE SCALE GENOMIC DNA]</scope>
    <source>
        <strain evidence="13">cv. HFTH1</strain>
        <tissue evidence="12">Young leaf</tissue>
    </source>
</reference>
<evidence type="ECO:0000259" key="11">
    <source>
        <dbReference type="PROSITE" id="PS50846"/>
    </source>
</evidence>
<evidence type="ECO:0000256" key="10">
    <source>
        <dbReference type="RuleBase" id="RU362081"/>
    </source>
</evidence>
<evidence type="ECO:0000256" key="2">
    <source>
        <dbReference type="ARBA" id="ARBA00006024"/>
    </source>
</evidence>
<keyword evidence="4 10" id="KW-0479">Metal-binding</keyword>
<dbReference type="SFLD" id="SFLDS00003">
    <property type="entry name" value="Haloacid_Dehalogenase"/>
    <property type="match status" value="1"/>
</dbReference>
<feature type="transmembrane region" description="Helical" evidence="10">
    <location>
        <begin position="746"/>
        <end position="771"/>
    </location>
</feature>
<evidence type="ECO:0000256" key="9">
    <source>
        <dbReference type="ARBA" id="ARBA00023136"/>
    </source>
</evidence>
<feature type="transmembrane region" description="Helical" evidence="10">
    <location>
        <begin position="432"/>
        <end position="460"/>
    </location>
</feature>
<evidence type="ECO:0000256" key="3">
    <source>
        <dbReference type="ARBA" id="ARBA00022692"/>
    </source>
</evidence>
<dbReference type="GO" id="GO:0019829">
    <property type="term" value="F:ATPase-coupled monoatomic cation transmembrane transporter activity"/>
    <property type="evidence" value="ECO:0007669"/>
    <property type="project" value="InterPro"/>
</dbReference>
<dbReference type="InterPro" id="IPR008250">
    <property type="entry name" value="ATPase_P-typ_transduc_dom_A_sf"/>
</dbReference>
<sequence length="1074" mass="116333">KALNQARLEANVRVYGAGDIYKKTWPSPYAIGSGVLLVLSFLKYAYRPLGWLALGAVAVGIFPVALKRFASIRNFRFHDINILVIIAASAQGKEKPAAIKFQKSYFDVLGLCCSSEVPLIDNILKPLEGVKEVSVIVPSRTVIVVHDSLLISQLQIVKALNQARLEANVRVYGAGDIYKKTWPSPYAIGSGVLLVLSFLKYAYRPLGWLALGAVAVGIFPVALKCFASIRNFRFHDINILVIIAVIGTIALKDYTEAASIVFLFTIAEWLQSSAGYRAKAVMSSLMSMAPQKAVLAESGEVVDVDEVKLNTILAVKAGETIPIDGIVVEGKAEVDEKTLTGESFPVAKEKDSTVWAGTINLNGYISVKTTSLAEDCAVAKMAKLIEEAQNSKSRTQRFIDKCAMFYTPAVLVISVSIAVIPAALHVHNWSKWFHLALVVLVSACPCGLILSTPVVTFCTLTKAATSGLLIKGGDYIEILAKVKIMAFDKTGTITRGEFVVMDFQSLRDDISLNTLLYWVSSIERKSSHPMADALVDYGRLFSVEPNPENVEEFQNFPGEGIHGKIDGQDIYIGNRKIALRAACEIVPTIEGSKGGKTIGYIYSGGAPAGVFTISDACRSGAAEAVKELKKLGIKTAMLTGDSNAAALHTNEQLKQALEVVQAELLPEDKARIIKEFKMEGNTAMVGDGINDAAALATADVGISMGISGSALAQETGNIILLSNDIRKLPKAVQLARRAKRKVIENVALSITTKASILALGFAGHPLVWAAVLADVACYSYKEPTSMEGKLLHRMAINMEAMDIAILTKTNIVARTANPHDLESQNKHNHGCLSHHNLSSCAEGDKLHEAKHCNHSASSLVEIQKLTSKGHCHTTHCGKEHSRYEGDGVHEEKHCNYSAFALHESEKLTSSVHCHSSHCGKEHVRKEGDAIHEPKHCNHSTFSLEESRKLTSTGHCHSTQCGEDHIHNESLGETFATRCDLQHHHNQDKQSPPHHTTTDVVVGCDHTESAATNSCIGSRTAEKEACCSELVAIHACVLEKREVGGCCKSYMKECCGGHWHIGSSFQGCLSEITIE</sequence>
<dbReference type="GO" id="GO:0046872">
    <property type="term" value="F:metal ion binding"/>
    <property type="evidence" value="ECO:0007669"/>
    <property type="project" value="UniProtKB-KW"/>
</dbReference>
<comment type="subcellular location">
    <subcellularLocation>
        <location evidence="1">Membrane</location>
        <topology evidence="1">Multi-pass membrane protein</topology>
    </subcellularLocation>
</comment>
<dbReference type="FunFam" id="3.30.70.100:FF:000022">
    <property type="entry name" value="Putative cadmium/zinc-transporting ATPase 3"/>
    <property type="match status" value="1"/>
</dbReference>
<dbReference type="Pfam" id="PF00122">
    <property type="entry name" value="E1-E2_ATPase"/>
    <property type="match status" value="1"/>
</dbReference>
<dbReference type="InterPro" id="IPR027256">
    <property type="entry name" value="P-typ_ATPase_IB"/>
</dbReference>
<dbReference type="PROSITE" id="PS00154">
    <property type="entry name" value="ATPASE_E1_E2"/>
    <property type="match status" value="1"/>
</dbReference>
<dbReference type="SFLD" id="SFLDF00027">
    <property type="entry name" value="p-type_atpase"/>
    <property type="match status" value="1"/>
</dbReference>
<name>A0A498KSC6_MALDO</name>
<keyword evidence="5 10" id="KW-0547">Nucleotide-binding</keyword>
<dbReference type="InterPro" id="IPR051014">
    <property type="entry name" value="Cation_Transport_ATPase_IB"/>
</dbReference>
<dbReference type="Pfam" id="PF00702">
    <property type="entry name" value="Hydrolase"/>
    <property type="match status" value="1"/>
</dbReference>
<keyword evidence="8 10" id="KW-1133">Transmembrane helix</keyword>
<dbReference type="Proteomes" id="UP000290289">
    <property type="component" value="Chromosome 1"/>
</dbReference>
<dbReference type="NCBIfam" id="TIGR01525">
    <property type="entry name" value="ATPase-IB_hvy"/>
    <property type="match status" value="1"/>
</dbReference>
<dbReference type="Gene3D" id="3.40.50.1000">
    <property type="entry name" value="HAD superfamily/HAD-like"/>
    <property type="match status" value="1"/>
</dbReference>
<protein>
    <recommendedName>
        <fullName evidence="11">HMA domain-containing protein</fullName>
    </recommendedName>
</protein>
<dbReference type="SUPFAM" id="SSF81653">
    <property type="entry name" value="Calcium ATPase, transduction domain A"/>
    <property type="match status" value="1"/>
</dbReference>
<keyword evidence="9 10" id="KW-0472">Membrane</keyword>
<feature type="transmembrane region" description="Helical" evidence="10">
    <location>
        <begin position="49"/>
        <end position="66"/>
    </location>
</feature>
<dbReference type="InterPro" id="IPR059000">
    <property type="entry name" value="ATPase_P-type_domA"/>
</dbReference>
<evidence type="ECO:0000313" key="13">
    <source>
        <dbReference type="Proteomes" id="UP000290289"/>
    </source>
</evidence>
<organism evidence="12 13">
    <name type="scientific">Malus domestica</name>
    <name type="common">Apple</name>
    <name type="synonym">Pyrus malus</name>
    <dbReference type="NCBI Taxonomy" id="3750"/>
    <lineage>
        <taxon>Eukaryota</taxon>
        <taxon>Viridiplantae</taxon>
        <taxon>Streptophyta</taxon>
        <taxon>Embryophyta</taxon>
        <taxon>Tracheophyta</taxon>
        <taxon>Spermatophyta</taxon>
        <taxon>Magnoliopsida</taxon>
        <taxon>eudicotyledons</taxon>
        <taxon>Gunneridae</taxon>
        <taxon>Pentapetalae</taxon>
        <taxon>rosids</taxon>
        <taxon>fabids</taxon>
        <taxon>Rosales</taxon>
        <taxon>Rosaceae</taxon>
        <taxon>Amygdaloideae</taxon>
        <taxon>Maleae</taxon>
        <taxon>Malus</taxon>
    </lineage>
</organism>
<gene>
    <name evidence="12" type="ORF">DVH24_022706</name>
</gene>
<evidence type="ECO:0000256" key="1">
    <source>
        <dbReference type="ARBA" id="ARBA00004141"/>
    </source>
</evidence>
<dbReference type="FunFam" id="3.40.1110.10:FF:000043">
    <property type="entry name" value="Putative cadmium/zinc-transporting ATPase 3"/>
    <property type="match status" value="1"/>
</dbReference>
<keyword evidence="3 10" id="KW-0812">Transmembrane</keyword>
<dbReference type="InterPro" id="IPR018303">
    <property type="entry name" value="ATPase_P-typ_P_site"/>
</dbReference>
<dbReference type="GO" id="GO:0016020">
    <property type="term" value="C:membrane"/>
    <property type="evidence" value="ECO:0007669"/>
    <property type="project" value="UniProtKB-SubCell"/>
</dbReference>
<dbReference type="PRINTS" id="PR00119">
    <property type="entry name" value="CATATPASE"/>
</dbReference>
<dbReference type="PROSITE" id="PS50846">
    <property type="entry name" value="HMA_2"/>
    <property type="match status" value="1"/>
</dbReference>
<evidence type="ECO:0000256" key="8">
    <source>
        <dbReference type="ARBA" id="ARBA00022989"/>
    </source>
</evidence>
<dbReference type="STRING" id="3750.A0A498KSC6"/>
<dbReference type="Gene3D" id="2.70.150.10">
    <property type="entry name" value="Calcium-transporting ATPase, cytoplasmic transduction domain A"/>
    <property type="match status" value="1"/>
</dbReference>
<dbReference type="SUPFAM" id="SSF55008">
    <property type="entry name" value="HMA, heavy metal-associated domain"/>
    <property type="match status" value="1"/>
</dbReference>
<evidence type="ECO:0000256" key="7">
    <source>
        <dbReference type="ARBA" id="ARBA00022967"/>
    </source>
</evidence>
<dbReference type="Gene3D" id="3.40.1110.10">
    <property type="entry name" value="Calcium-transporting ATPase, cytoplasmic domain N"/>
    <property type="match status" value="1"/>
</dbReference>
<dbReference type="InterPro" id="IPR023298">
    <property type="entry name" value="ATPase_P-typ_TM_dom_sf"/>
</dbReference>
<dbReference type="InterPro" id="IPR036163">
    <property type="entry name" value="HMA_dom_sf"/>
</dbReference>
<evidence type="ECO:0000256" key="6">
    <source>
        <dbReference type="ARBA" id="ARBA00022840"/>
    </source>
</evidence>
<feature type="transmembrane region" description="Helical" evidence="10">
    <location>
        <begin position="209"/>
        <end position="227"/>
    </location>
</feature>
<dbReference type="AlphaFoldDB" id="A0A498KSC6"/>
<dbReference type="InterPro" id="IPR044492">
    <property type="entry name" value="P_typ_ATPase_HD_dom"/>
</dbReference>
<dbReference type="PANTHER" id="PTHR48085:SF5">
    <property type="entry name" value="CADMIUM_ZINC-TRANSPORTING ATPASE HMA4-RELATED"/>
    <property type="match status" value="1"/>
</dbReference>
<dbReference type="InterPro" id="IPR023299">
    <property type="entry name" value="ATPase_P-typ_cyto_dom_N"/>
</dbReference>
<evidence type="ECO:0000313" key="12">
    <source>
        <dbReference type="EMBL" id="RXI08562.1"/>
    </source>
</evidence>
<dbReference type="GO" id="GO:0005524">
    <property type="term" value="F:ATP binding"/>
    <property type="evidence" value="ECO:0007669"/>
    <property type="project" value="UniProtKB-UniRule"/>
</dbReference>
<dbReference type="Gene3D" id="3.30.70.100">
    <property type="match status" value="1"/>
</dbReference>
<dbReference type="PROSITE" id="PS01229">
    <property type="entry name" value="COF_2"/>
    <property type="match status" value="1"/>
</dbReference>
<proteinExistence type="inferred from homology"/>
<dbReference type="InterPro" id="IPR006121">
    <property type="entry name" value="HMA_dom"/>
</dbReference>
<keyword evidence="7" id="KW-1278">Translocase</keyword>
<dbReference type="GO" id="GO:0016887">
    <property type="term" value="F:ATP hydrolysis activity"/>
    <property type="evidence" value="ECO:0007669"/>
    <property type="project" value="InterPro"/>
</dbReference>
<dbReference type="CDD" id="cd02079">
    <property type="entry name" value="P-type_ATPase_HM"/>
    <property type="match status" value="1"/>
</dbReference>
<dbReference type="InterPro" id="IPR023214">
    <property type="entry name" value="HAD_sf"/>
</dbReference>
<dbReference type="SUPFAM" id="SSF56784">
    <property type="entry name" value="HAD-like"/>
    <property type="match status" value="1"/>
</dbReference>
<dbReference type="SUPFAM" id="SSF81665">
    <property type="entry name" value="Calcium ATPase, transmembrane domain M"/>
    <property type="match status" value="1"/>
</dbReference>
<evidence type="ECO:0000256" key="4">
    <source>
        <dbReference type="ARBA" id="ARBA00022723"/>
    </source>
</evidence>
<keyword evidence="13" id="KW-1185">Reference proteome</keyword>
<dbReference type="EMBL" id="RDQH01000327">
    <property type="protein sequence ID" value="RXI08562.1"/>
    <property type="molecule type" value="Genomic_DNA"/>
</dbReference>
<dbReference type="NCBIfam" id="TIGR01494">
    <property type="entry name" value="ATPase_P-type"/>
    <property type="match status" value="1"/>
</dbReference>
<dbReference type="PANTHER" id="PTHR48085">
    <property type="entry name" value="CADMIUM/ZINC-TRANSPORTING ATPASE HMA2-RELATED"/>
    <property type="match status" value="1"/>
</dbReference>
<feature type="transmembrane region" description="Helical" evidence="10">
    <location>
        <begin position="403"/>
        <end position="426"/>
    </location>
</feature>